<dbReference type="Pfam" id="PF04326">
    <property type="entry name" value="SLFN_AlbA_2"/>
    <property type="match status" value="1"/>
</dbReference>
<sequence>MQRCTQPILFFQYFHFFRQNVYYFDIFGIEKLTHYFTIMLLNELKKLVSKGEGLQLEFKRKANFPDKIMREVVAFANTEGGKLIIGVDDDGTIAGLKHVLEEEFVLKEAISKYCKPAIRYDISKVLVSPNRSVLVFHIYPSENKPIFLIYNFKTNLGKAYVRVKDKSIQASREMRQILKAKNTNSDTYLQYGDSEHKLMQYLGQYPSINVETFSKIANISMENASAILVKMTLAGLLKIVPNDTGDYFMPNE</sequence>
<keyword evidence="3" id="KW-1185">Reference proteome</keyword>
<protein>
    <submittedName>
        <fullName evidence="2">Putative DNA-binding domain-containing protein</fullName>
    </submittedName>
</protein>
<dbReference type="GO" id="GO:0003677">
    <property type="term" value="F:DNA binding"/>
    <property type="evidence" value="ECO:0007669"/>
    <property type="project" value="UniProtKB-KW"/>
</dbReference>
<dbReference type="Gene3D" id="3.30.950.30">
    <property type="entry name" value="Schlafen, AAA domain"/>
    <property type="match status" value="1"/>
</dbReference>
<keyword evidence="2" id="KW-0238">DNA-binding</keyword>
<proteinExistence type="predicted"/>
<dbReference type="EMBL" id="FONY01000018">
    <property type="protein sequence ID" value="SFF16951.1"/>
    <property type="molecule type" value="Genomic_DNA"/>
</dbReference>
<evidence type="ECO:0000259" key="1">
    <source>
        <dbReference type="Pfam" id="PF04326"/>
    </source>
</evidence>
<gene>
    <name evidence="2" type="ORF">SAMN04488541_101886</name>
</gene>
<dbReference type="PANTHER" id="PTHR30595">
    <property type="entry name" value="GLPR-RELATED TRANSCRIPTIONAL REPRESSOR"/>
    <property type="match status" value="1"/>
</dbReference>
<reference evidence="3" key="1">
    <citation type="submission" date="2016-10" db="EMBL/GenBank/DDBJ databases">
        <authorList>
            <person name="Varghese N."/>
            <person name="Submissions S."/>
        </authorList>
    </citation>
    <scope>NUCLEOTIDE SEQUENCE [LARGE SCALE GENOMIC DNA]</scope>
    <source>
        <strain>GEY</strain>
        <strain evidence="3">DSM 9560</strain>
    </source>
</reference>
<dbReference type="Proteomes" id="UP000199513">
    <property type="component" value="Unassembled WGS sequence"/>
</dbReference>
<dbReference type="PANTHER" id="PTHR30595:SF6">
    <property type="entry name" value="SCHLAFEN ALBA-2 DOMAIN-CONTAINING PROTEIN"/>
    <property type="match status" value="1"/>
</dbReference>
<dbReference type="InterPro" id="IPR038461">
    <property type="entry name" value="Schlafen_AlbA_2_dom_sf"/>
</dbReference>
<evidence type="ECO:0000313" key="2">
    <source>
        <dbReference type="EMBL" id="SFF16951.1"/>
    </source>
</evidence>
<dbReference type="InterPro" id="IPR007421">
    <property type="entry name" value="Schlafen_AlbA_2_dom"/>
</dbReference>
<organism evidence="2 3">
    <name type="scientific">Thermoflexibacter ruber</name>
    <dbReference type="NCBI Taxonomy" id="1003"/>
    <lineage>
        <taxon>Bacteria</taxon>
        <taxon>Pseudomonadati</taxon>
        <taxon>Bacteroidota</taxon>
        <taxon>Cytophagia</taxon>
        <taxon>Cytophagales</taxon>
        <taxon>Thermoflexibacteraceae</taxon>
        <taxon>Thermoflexibacter</taxon>
    </lineage>
</organism>
<feature type="domain" description="Schlafen AlbA-2" evidence="1">
    <location>
        <begin position="52"/>
        <end position="170"/>
    </location>
</feature>
<accession>A0A1I2GK12</accession>
<dbReference type="STRING" id="1003.SAMN04488541_101886"/>
<dbReference type="AlphaFoldDB" id="A0A1I2GK12"/>
<evidence type="ECO:0000313" key="3">
    <source>
        <dbReference type="Proteomes" id="UP000199513"/>
    </source>
</evidence>
<name>A0A1I2GK12_9BACT</name>